<proteinExistence type="predicted"/>
<dbReference type="RefSeq" id="WP_115755936.1">
    <property type="nucleotide sequence ID" value="NZ_FTMK01000001.1"/>
</dbReference>
<dbReference type="Gene3D" id="3.30.70.100">
    <property type="match status" value="1"/>
</dbReference>
<sequence>MKFHVEDMSCGHCTAAIEKAVAQAGGRASTDLASRSVTVQGLDPARAAEVIREAGYTPQPG</sequence>
<dbReference type="AlphaFoldDB" id="A0A1N6N2V4"/>
<feature type="domain" description="HMA" evidence="1">
    <location>
        <begin position="1"/>
        <end position="59"/>
    </location>
</feature>
<evidence type="ECO:0000313" key="3">
    <source>
        <dbReference type="EMBL" id="SIP86386.1"/>
    </source>
</evidence>
<dbReference type="Proteomes" id="UP000323956">
    <property type="component" value="Unassembled WGS sequence"/>
</dbReference>
<organism evidence="3 5">
    <name type="scientific">Paracoccus thiocyanatus</name>
    <dbReference type="NCBI Taxonomy" id="34006"/>
    <lineage>
        <taxon>Bacteria</taxon>
        <taxon>Pseudomonadati</taxon>
        <taxon>Pseudomonadota</taxon>
        <taxon>Alphaproteobacteria</taxon>
        <taxon>Rhodobacterales</taxon>
        <taxon>Paracoccaceae</taxon>
        <taxon>Paracoccus</taxon>
    </lineage>
</organism>
<reference evidence="3 5" key="1">
    <citation type="submission" date="2017-01" db="EMBL/GenBank/DDBJ databases">
        <authorList>
            <person name="Varghese N."/>
            <person name="Submissions S."/>
        </authorList>
    </citation>
    <scope>NUCLEOTIDE SEQUENCE [LARGE SCALE GENOMIC DNA]</scope>
    <source>
        <strain evidence="3 5">ATCC 700171</strain>
    </source>
</reference>
<dbReference type="GO" id="GO:0046872">
    <property type="term" value="F:metal ion binding"/>
    <property type="evidence" value="ECO:0007669"/>
    <property type="project" value="InterPro"/>
</dbReference>
<keyword evidence="4" id="KW-1185">Reference proteome</keyword>
<dbReference type="EMBL" id="QFCQ01000051">
    <property type="protein sequence ID" value="RDW13074.1"/>
    <property type="molecule type" value="Genomic_DNA"/>
</dbReference>
<protein>
    <submittedName>
        <fullName evidence="3">Copper chaperone</fullName>
    </submittedName>
</protein>
<gene>
    <name evidence="2" type="ORF">DIE28_10185</name>
    <name evidence="3" type="ORF">SAMN05421641_10129</name>
</gene>
<evidence type="ECO:0000313" key="4">
    <source>
        <dbReference type="Proteomes" id="UP000256679"/>
    </source>
</evidence>
<evidence type="ECO:0000313" key="5">
    <source>
        <dbReference type="Proteomes" id="UP000323956"/>
    </source>
</evidence>
<dbReference type="SUPFAM" id="SSF55008">
    <property type="entry name" value="HMA, heavy metal-associated domain"/>
    <property type="match status" value="1"/>
</dbReference>
<dbReference type="OrthoDB" id="9801832at2"/>
<dbReference type="PROSITE" id="PS50846">
    <property type="entry name" value="HMA_2"/>
    <property type="match status" value="1"/>
</dbReference>
<dbReference type="CDD" id="cd00371">
    <property type="entry name" value="HMA"/>
    <property type="match status" value="1"/>
</dbReference>
<dbReference type="Proteomes" id="UP000256679">
    <property type="component" value="Unassembled WGS sequence"/>
</dbReference>
<dbReference type="Pfam" id="PF00403">
    <property type="entry name" value="HMA"/>
    <property type="match status" value="1"/>
</dbReference>
<accession>A0A1N6N2V4</accession>
<evidence type="ECO:0000313" key="2">
    <source>
        <dbReference type="EMBL" id="RDW13074.1"/>
    </source>
</evidence>
<dbReference type="InterPro" id="IPR036163">
    <property type="entry name" value="HMA_dom_sf"/>
</dbReference>
<name>A0A1N6N2V4_9RHOB</name>
<dbReference type="InterPro" id="IPR006121">
    <property type="entry name" value="HMA_dom"/>
</dbReference>
<dbReference type="EMBL" id="FTMK01000001">
    <property type="protein sequence ID" value="SIP86386.1"/>
    <property type="molecule type" value="Genomic_DNA"/>
</dbReference>
<evidence type="ECO:0000259" key="1">
    <source>
        <dbReference type="PROSITE" id="PS50846"/>
    </source>
</evidence>
<reference evidence="2 4" key="2">
    <citation type="submission" date="2018-05" db="EMBL/GenBank/DDBJ databases">
        <title>Whole genome sequencing of Paracoccus thiocyanatus SST.</title>
        <authorList>
            <person name="Ghosh W."/>
            <person name="Rameez M.J."/>
            <person name="Roy C."/>
        </authorList>
    </citation>
    <scope>NUCLEOTIDE SEQUENCE [LARGE SCALE GENOMIC DNA]</scope>
    <source>
        <strain evidence="2 4">SST</strain>
    </source>
</reference>